<keyword evidence="5" id="KW-0805">Transcription regulation</keyword>
<comment type="caution">
    <text evidence="10">The sequence shown here is derived from an EMBL/GenBank/DDBJ whole genome shotgun (WGS) entry which is preliminary data.</text>
</comment>
<gene>
    <name evidence="10" type="ORF">WICPIJ_001673</name>
</gene>
<keyword evidence="11" id="KW-1185">Reference proteome</keyword>
<dbReference type="InterPro" id="IPR008676">
    <property type="entry name" value="MRG"/>
</dbReference>
<dbReference type="EMBL" id="JAEUBG010000862">
    <property type="protein sequence ID" value="KAH3687329.1"/>
    <property type="molecule type" value="Genomic_DNA"/>
</dbReference>
<evidence type="ECO:0000256" key="3">
    <source>
        <dbReference type="ARBA" id="ARBA00018505"/>
    </source>
</evidence>
<dbReference type="Gene3D" id="1.10.274.30">
    <property type="entry name" value="MRG domain"/>
    <property type="match status" value="1"/>
</dbReference>
<keyword evidence="6" id="KW-0804">Transcription</keyword>
<accession>A0A9P8QD61</accession>
<reference evidence="10" key="1">
    <citation type="journal article" date="2021" name="Open Biol.">
        <title>Shared evolutionary footprints suggest mitochondrial oxidative damage underlies multiple complex I losses in fungi.</title>
        <authorList>
            <person name="Schikora-Tamarit M.A."/>
            <person name="Marcet-Houben M."/>
            <person name="Nosek J."/>
            <person name="Gabaldon T."/>
        </authorList>
    </citation>
    <scope>NUCLEOTIDE SEQUENCE</scope>
    <source>
        <strain evidence="10">CBS2887</strain>
    </source>
</reference>
<dbReference type="InterPro" id="IPR026541">
    <property type="entry name" value="MRG_dom"/>
</dbReference>
<dbReference type="InterPro" id="IPR038217">
    <property type="entry name" value="MRG_C_sf"/>
</dbReference>
<dbReference type="InterPro" id="IPR000953">
    <property type="entry name" value="Chromo/chromo_shadow_dom"/>
</dbReference>
<evidence type="ECO:0000256" key="4">
    <source>
        <dbReference type="ARBA" id="ARBA00022853"/>
    </source>
</evidence>
<comment type="subcellular location">
    <subcellularLocation>
        <location evidence="1">Nucleus</location>
    </subcellularLocation>
</comment>
<evidence type="ECO:0000259" key="9">
    <source>
        <dbReference type="SMART" id="SM00298"/>
    </source>
</evidence>
<feature type="compositionally biased region" description="Low complexity" evidence="8">
    <location>
        <begin position="132"/>
        <end position="142"/>
    </location>
</feature>
<evidence type="ECO:0000256" key="6">
    <source>
        <dbReference type="ARBA" id="ARBA00023163"/>
    </source>
</evidence>
<evidence type="ECO:0000313" key="10">
    <source>
        <dbReference type="EMBL" id="KAH3687329.1"/>
    </source>
</evidence>
<dbReference type="Pfam" id="PF05712">
    <property type="entry name" value="MRG"/>
    <property type="match status" value="1"/>
</dbReference>
<evidence type="ECO:0000256" key="2">
    <source>
        <dbReference type="ARBA" id="ARBA00009093"/>
    </source>
</evidence>
<dbReference type="InterPro" id="IPR016197">
    <property type="entry name" value="Chromo-like_dom_sf"/>
</dbReference>
<name>A0A9P8QD61_WICPI</name>
<reference evidence="10" key="2">
    <citation type="submission" date="2021-01" db="EMBL/GenBank/DDBJ databases">
        <authorList>
            <person name="Schikora-Tamarit M.A."/>
        </authorList>
    </citation>
    <scope>NUCLEOTIDE SEQUENCE</scope>
    <source>
        <strain evidence="10">CBS2887</strain>
    </source>
</reference>
<dbReference type="PROSITE" id="PS51640">
    <property type="entry name" value="MRG"/>
    <property type="match status" value="1"/>
</dbReference>
<proteinExistence type="inferred from homology"/>
<sequence length="343" mass="39063">MTKLAIGAFCLAFHGPLLYKAKILKIHEAGSKTVIDKNGSDTEVDLDEIPEEIRKETCYYIHYNGWKASWDEWVSDQRLKELNDENLQLQKELVQSLKPPKKQNTPTQGTSSPPQTSANKASTPAKRKADSTETNTGTSSSSKKAHQESIKSATRAPELERKNEFTLQIPDDLKTILVDDWEYITKDHQLISLPANTTVQDILEAYQGSFGTNQLDITETEKLKEFCSGLRLYFNRSLGKLLLYRFERYQYLNLYESAKTPDGGSYESKDIDYSKLYGGEHLLRLLVVFPSLIATSMMDQVSVGILKNMIEKFLVFLNEKKDTYFSKSYENSPPHYEAEGRLV</sequence>
<feature type="region of interest" description="Disordered" evidence="8">
    <location>
        <begin position="95"/>
        <end position="157"/>
    </location>
</feature>
<feature type="domain" description="Chromo" evidence="9">
    <location>
        <begin position="18"/>
        <end position="95"/>
    </location>
</feature>
<evidence type="ECO:0000256" key="8">
    <source>
        <dbReference type="SAM" id="MobiDB-lite"/>
    </source>
</evidence>
<comment type="similarity">
    <text evidence="2">Belongs to the MRG family.</text>
</comment>
<dbReference type="GO" id="GO:0006355">
    <property type="term" value="P:regulation of DNA-templated transcription"/>
    <property type="evidence" value="ECO:0007669"/>
    <property type="project" value="InterPro"/>
</dbReference>
<evidence type="ECO:0000256" key="5">
    <source>
        <dbReference type="ARBA" id="ARBA00023015"/>
    </source>
</evidence>
<dbReference type="GO" id="GO:0035267">
    <property type="term" value="C:NuA4 histone acetyltransferase complex"/>
    <property type="evidence" value="ECO:0007669"/>
    <property type="project" value="TreeGrafter"/>
</dbReference>
<dbReference type="Proteomes" id="UP000774326">
    <property type="component" value="Unassembled WGS sequence"/>
</dbReference>
<dbReference type="OrthoDB" id="124855at2759"/>
<dbReference type="GO" id="GO:0006338">
    <property type="term" value="P:chromatin remodeling"/>
    <property type="evidence" value="ECO:0007669"/>
    <property type="project" value="UniProtKB-ARBA"/>
</dbReference>
<dbReference type="SMART" id="SM00298">
    <property type="entry name" value="CHROMO"/>
    <property type="match status" value="1"/>
</dbReference>
<dbReference type="SUPFAM" id="SSF54160">
    <property type="entry name" value="Chromo domain-like"/>
    <property type="match status" value="1"/>
</dbReference>
<dbReference type="Gene3D" id="2.30.30.140">
    <property type="match status" value="1"/>
</dbReference>
<dbReference type="InterPro" id="IPR053820">
    <property type="entry name" value="MSL3_chromo-like"/>
</dbReference>
<protein>
    <recommendedName>
        <fullName evidence="3">Chromatin modification-related protein EAF3</fullName>
    </recommendedName>
</protein>
<evidence type="ECO:0000256" key="1">
    <source>
        <dbReference type="ARBA" id="ARBA00004123"/>
    </source>
</evidence>
<organism evidence="10 11">
    <name type="scientific">Wickerhamomyces pijperi</name>
    <name type="common">Yeast</name>
    <name type="synonym">Pichia pijperi</name>
    <dbReference type="NCBI Taxonomy" id="599730"/>
    <lineage>
        <taxon>Eukaryota</taxon>
        <taxon>Fungi</taxon>
        <taxon>Dikarya</taxon>
        <taxon>Ascomycota</taxon>
        <taxon>Saccharomycotina</taxon>
        <taxon>Saccharomycetes</taxon>
        <taxon>Phaffomycetales</taxon>
        <taxon>Wickerhamomycetaceae</taxon>
        <taxon>Wickerhamomyces</taxon>
    </lineage>
</organism>
<dbReference type="Pfam" id="PF22732">
    <property type="entry name" value="MSL3_chromo-like"/>
    <property type="match status" value="1"/>
</dbReference>
<dbReference type="PANTHER" id="PTHR10880:SF15">
    <property type="entry name" value="MSL COMPLEX SUBUNIT 3"/>
    <property type="match status" value="1"/>
</dbReference>
<dbReference type="PANTHER" id="PTHR10880">
    <property type="entry name" value="MORTALITY FACTOR 4-LIKE PROTEIN"/>
    <property type="match status" value="1"/>
</dbReference>
<keyword evidence="4" id="KW-0156">Chromatin regulator</keyword>
<feature type="compositionally biased region" description="Low complexity" evidence="8">
    <location>
        <begin position="103"/>
        <end position="117"/>
    </location>
</feature>
<evidence type="ECO:0000256" key="7">
    <source>
        <dbReference type="ARBA" id="ARBA00023242"/>
    </source>
</evidence>
<dbReference type="PIRSF" id="PIRSF038133">
    <property type="entry name" value="HAT_Nua4_EAF3/MRG15"/>
    <property type="match status" value="1"/>
</dbReference>
<dbReference type="GO" id="GO:0032221">
    <property type="term" value="C:Rpd3S complex"/>
    <property type="evidence" value="ECO:0007669"/>
    <property type="project" value="TreeGrafter"/>
</dbReference>
<keyword evidence="7" id="KW-0539">Nucleus</keyword>
<evidence type="ECO:0000313" key="11">
    <source>
        <dbReference type="Proteomes" id="UP000774326"/>
    </source>
</evidence>
<dbReference type="AlphaFoldDB" id="A0A9P8QD61"/>